<evidence type="ECO:0000256" key="1">
    <source>
        <dbReference type="ARBA" id="ARBA00004141"/>
    </source>
</evidence>
<evidence type="ECO:0000256" key="6">
    <source>
        <dbReference type="SAM" id="Phobius"/>
    </source>
</evidence>
<protein>
    <recommendedName>
        <fullName evidence="9">G-protein coupled receptors family 2 profile 2 domain-containing protein</fullName>
    </recommendedName>
</protein>
<comment type="subcellular location">
    <subcellularLocation>
        <location evidence="1">Membrane</location>
        <topology evidence="1">Multi-pass membrane protein</topology>
    </subcellularLocation>
</comment>
<proteinExistence type="predicted"/>
<accession>A0AAD3D3H3</accession>
<feature type="region of interest" description="Disordered" evidence="5">
    <location>
        <begin position="458"/>
        <end position="494"/>
    </location>
</feature>
<evidence type="ECO:0000256" key="5">
    <source>
        <dbReference type="SAM" id="MobiDB-lite"/>
    </source>
</evidence>
<feature type="transmembrane region" description="Helical" evidence="6">
    <location>
        <begin position="36"/>
        <end position="54"/>
    </location>
</feature>
<feature type="transmembrane region" description="Helical" evidence="6">
    <location>
        <begin position="359"/>
        <end position="382"/>
    </location>
</feature>
<evidence type="ECO:0000256" key="3">
    <source>
        <dbReference type="ARBA" id="ARBA00022989"/>
    </source>
</evidence>
<dbReference type="GO" id="GO:0005886">
    <property type="term" value="C:plasma membrane"/>
    <property type="evidence" value="ECO:0007669"/>
    <property type="project" value="TreeGrafter"/>
</dbReference>
<gene>
    <name evidence="7" type="ORF">CTEN210_13515</name>
</gene>
<feature type="transmembrane region" description="Helical" evidence="6">
    <location>
        <begin position="127"/>
        <end position="152"/>
    </location>
</feature>
<comment type="caution">
    <text evidence="7">The sequence shown here is derived from an EMBL/GenBank/DDBJ whole genome shotgun (WGS) entry which is preliminary data.</text>
</comment>
<dbReference type="AlphaFoldDB" id="A0AAD3D3H3"/>
<evidence type="ECO:0000313" key="7">
    <source>
        <dbReference type="EMBL" id="GFH57039.1"/>
    </source>
</evidence>
<keyword evidence="2 6" id="KW-0812">Transmembrane</keyword>
<name>A0AAD3D3H3_9STRA</name>
<dbReference type="Proteomes" id="UP001054902">
    <property type="component" value="Unassembled WGS sequence"/>
</dbReference>
<dbReference type="SUPFAM" id="SSF81321">
    <property type="entry name" value="Family A G protein-coupled receptor-like"/>
    <property type="match status" value="1"/>
</dbReference>
<evidence type="ECO:0000313" key="8">
    <source>
        <dbReference type="Proteomes" id="UP001054902"/>
    </source>
</evidence>
<feature type="compositionally biased region" description="Polar residues" evidence="5">
    <location>
        <begin position="459"/>
        <end position="471"/>
    </location>
</feature>
<dbReference type="PANTHER" id="PTHR23112:SF0">
    <property type="entry name" value="TRANSMEMBRANE PROTEIN 116"/>
    <property type="match status" value="1"/>
</dbReference>
<dbReference type="PANTHER" id="PTHR23112">
    <property type="entry name" value="G PROTEIN-COUPLED RECEPTOR 157-RELATED"/>
    <property type="match status" value="1"/>
</dbReference>
<feature type="compositionally biased region" description="Basic and acidic residues" evidence="5">
    <location>
        <begin position="474"/>
        <end position="488"/>
    </location>
</feature>
<evidence type="ECO:0008006" key="9">
    <source>
        <dbReference type="Google" id="ProtNLM"/>
    </source>
</evidence>
<dbReference type="GO" id="GO:0007189">
    <property type="term" value="P:adenylate cyclase-activating G protein-coupled receptor signaling pathway"/>
    <property type="evidence" value="ECO:0007669"/>
    <property type="project" value="TreeGrafter"/>
</dbReference>
<dbReference type="Gene3D" id="1.20.1070.10">
    <property type="entry name" value="Rhodopsin 7-helix transmembrane proteins"/>
    <property type="match status" value="1"/>
</dbReference>
<keyword evidence="3 6" id="KW-1133">Transmembrane helix</keyword>
<keyword evidence="8" id="KW-1185">Reference proteome</keyword>
<feature type="region of interest" description="Disordered" evidence="5">
    <location>
        <begin position="297"/>
        <end position="317"/>
    </location>
</feature>
<feature type="transmembrane region" description="Helical" evidence="6">
    <location>
        <begin position="332"/>
        <end position="353"/>
    </location>
</feature>
<reference evidence="7 8" key="1">
    <citation type="journal article" date="2021" name="Sci. Rep.">
        <title>The genome of the diatom Chaetoceros tenuissimus carries an ancient integrated fragment of an extant virus.</title>
        <authorList>
            <person name="Hongo Y."/>
            <person name="Kimura K."/>
            <person name="Takaki Y."/>
            <person name="Yoshida Y."/>
            <person name="Baba S."/>
            <person name="Kobayashi G."/>
            <person name="Nagasaki K."/>
            <person name="Hano T."/>
            <person name="Tomaru Y."/>
        </authorList>
    </citation>
    <scope>NUCLEOTIDE SEQUENCE [LARGE SCALE GENOMIC DNA]</scope>
    <source>
        <strain evidence="7 8">NIES-3715</strain>
    </source>
</reference>
<dbReference type="EMBL" id="BLLK01000057">
    <property type="protein sequence ID" value="GFH57039.1"/>
    <property type="molecule type" value="Genomic_DNA"/>
</dbReference>
<dbReference type="GO" id="GO:0004930">
    <property type="term" value="F:G protein-coupled receptor activity"/>
    <property type="evidence" value="ECO:0007669"/>
    <property type="project" value="TreeGrafter"/>
</dbReference>
<sequence length="494" mass="55659">MVPRDTSPIASNYAVGNVITCDIQGFMQQVGSLASLLYNLSLSVYYLAILKYNMREKDIAKKLEPFLHIIPNGFALGSGIFLAIEKQYAPLQNAHTCWLGVYPQGCLGNLDVECERGSSKTLTYAKWLGVIPFCATYFVMIVAMMVIIYHVVQQKRKGDRWRIQQDSRKTCYGNLCSLLCFLKKEESTNHIPQTSHPQTSHHSMISAAMTAKQERMRQSLRYSQIAKYGVCEIPDRKVASIKSSNSSPDEENIIGAAAASRSGNKHDPLAFNMSKVKHMIRKESNLRLNEEIILSKNNTEKQDKPLRNKSVSTRRSSTADMEEATKVATTQCLLYIMSFFLCYTFVIIARIYGITSRPAPFPVLILSRFFLPIQGFFVILVYSRPHIRSIRVNTPSITWSQAFMIALKGGGDNDNGSRAINNTNLIIDPEGIDAPRLPEEERKRRQEIIRQAYLRRASTRSSYVSLPTSLLETPAHDEHSTREEHDTVVGEGSS</sequence>
<evidence type="ECO:0000256" key="2">
    <source>
        <dbReference type="ARBA" id="ARBA00022692"/>
    </source>
</evidence>
<evidence type="ECO:0000256" key="4">
    <source>
        <dbReference type="ARBA" id="ARBA00023136"/>
    </source>
</evidence>
<organism evidence="7 8">
    <name type="scientific">Chaetoceros tenuissimus</name>
    <dbReference type="NCBI Taxonomy" id="426638"/>
    <lineage>
        <taxon>Eukaryota</taxon>
        <taxon>Sar</taxon>
        <taxon>Stramenopiles</taxon>
        <taxon>Ochrophyta</taxon>
        <taxon>Bacillariophyta</taxon>
        <taxon>Coscinodiscophyceae</taxon>
        <taxon>Chaetocerotophycidae</taxon>
        <taxon>Chaetocerotales</taxon>
        <taxon>Chaetocerotaceae</taxon>
        <taxon>Chaetoceros</taxon>
    </lineage>
</organism>
<keyword evidence="4 6" id="KW-0472">Membrane</keyword>
<feature type="transmembrane region" description="Helical" evidence="6">
    <location>
        <begin position="66"/>
        <end position="84"/>
    </location>
</feature>